<evidence type="ECO:0000313" key="2">
    <source>
        <dbReference type="EMBL" id="KAF3598399.1"/>
    </source>
</evidence>
<dbReference type="Proteomes" id="UP000712600">
    <property type="component" value="Unassembled WGS sequence"/>
</dbReference>
<evidence type="ECO:0000256" key="1">
    <source>
        <dbReference type="SAM" id="MobiDB-lite"/>
    </source>
</evidence>
<protein>
    <submittedName>
        <fullName evidence="2">Uncharacterized protein</fullName>
    </submittedName>
</protein>
<feature type="compositionally biased region" description="Basic and acidic residues" evidence="1">
    <location>
        <begin position="60"/>
        <end position="85"/>
    </location>
</feature>
<name>A0A8S9SCE8_BRACR</name>
<evidence type="ECO:0000313" key="3">
    <source>
        <dbReference type="Proteomes" id="UP000712600"/>
    </source>
</evidence>
<sequence>MEFLETFRCIWSSKEVIKVIIRRAMHGSDLPERRHELARHLRFEATSQSDKAKSLQLLEQPHHSDTQSQVAREETTRERRLRSDTARSLAKKPPGSDLSQRRAEEDPPVVHEVEHLEGQEELCFINNNGSWYKKEPNFQYNNYQHKSYPNNQQSGYPPRNNQQGSYQPHKTPRQVPLLLKRAALIPY</sequence>
<proteinExistence type="predicted"/>
<feature type="region of interest" description="Disordered" evidence="1">
    <location>
        <begin position="58"/>
        <end position="110"/>
    </location>
</feature>
<dbReference type="AlphaFoldDB" id="A0A8S9SCE8"/>
<reference evidence="2" key="1">
    <citation type="submission" date="2019-12" db="EMBL/GenBank/DDBJ databases">
        <title>Genome sequencing and annotation of Brassica cretica.</title>
        <authorList>
            <person name="Studholme D.J."/>
            <person name="Sarris P."/>
        </authorList>
    </citation>
    <scope>NUCLEOTIDE SEQUENCE</scope>
    <source>
        <strain evidence="2">PFS-109/04</strain>
        <tissue evidence="2">Leaf</tissue>
    </source>
</reference>
<organism evidence="2 3">
    <name type="scientific">Brassica cretica</name>
    <name type="common">Mustard</name>
    <dbReference type="NCBI Taxonomy" id="69181"/>
    <lineage>
        <taxon>Eukaryota</taxon>
        <taxon>Viridiplantae</taxon>
        <taxon>Streptophyta</taxon>
        <taxon>Embryophyta</taxon>
        <taxon>Tracheophyta</taxon>
        <taxon>Spermatophyta</taxon>
        <taxon>Magnoliopsida</taxon>
        <taxon>eudicotyledons</taxon>
        <taxon>Gunneridae</taxon>
        <taxon>Pentapetalae</taxon>
        <taxon>rosids</taxon>
        <taxon>malvids</taxon>
        <taxon>Brassicales</taxon>
        <taxon>Brassicaceae</taxon>
        <taxon>Brassiceae</taxon>
        <taxon>Brassica</taxon>
    </lineage>
</organism>
<dbReference type="EMBL" id="QGKX02000004">
    <property type="protein sequence ID" value="KAF3598399.1"/>
    <property type="molecule type" value="Genomic_DNA"/>
</dbReference>
<feature type="region of interest" description="Disordered" evidence="1">
    <location>
        <begin position="142"/>
        <end position="171"/>
    </location>
</feature>
<accession>A0A8S9SCE8</accession>
<comment type="caution">
    <text evidence="2">The sequence shown here is derived from an EMBL/GenBank/DDBJ whole genome shotgun (WGS) entry which is preliminary data.</text>
</comment>
<gene>
    <name evidence="2" type="ORF">F2Q69_00033869</name>
</gene>
<feature type="compositionally biased region" description="Basic and acidic residues" evidence="1">
    <location>
        <begin position="99"/>
        <end position="110"/>
    </location>
</feature>
<feature type="compositionally biased region" description="Polar residues" evidence="1">
    <location>
        <begin position="142"/>
        <end position="168"/>
    </location>
</feature>